<dbReference type="EMBL" id="BAAAGE010000001">
    <property type="protein sequence ID" value="GAA0712705.1"/>
    <property type="molecule type" value="Genomic_DNA"/>
</dbReference>
<accession>A0ABP3TMG4</accession>
<dbReference type="Gene3D" id="1.25.40.10">
    <property type="entry name" value="Tetratricopeptide repeat domain"/>
    <property type="match status" value="1"/>
</dbReference>
<name>A0ABP3TMG4_9FLAO</name>
<evidence type="ECO:0008006" key="4">
    <source>
        <dbReference type="Google" id="ProtNLM"/>
    </source>
</evidence>
<dbReference type="SUPFAM" id="SSF48452">
    <property type="entry name" value="TPR-like"/>
    <property type="match status" value="1"/>
</dbReference>
<evidence type="ECO:0000256" key="1">
    <source>
        <dbReference type="SAM" id="Phobius"/>
    </source>
</evidence>
<feature type="transmembrane region" description="Helical" evidence="1">
    <location>
        <begin position="84"/>
        <end position="102"/>
    </location>
</feature>
<keyword evidence="1" id="KW-0472">Membrane</keyword>
<reference evidence="3" key="1">
    <citation type="journal article" date="2019" name="Int. J. Syst. Evol. Microbiol.">
        <title>The Global Catalogue of Microorganisms (GCM) 10K type strain sequencing project: providing services to taxonomists for standard genome sequencing and annotation.</title>
        <authorList>
            <consortium name="The Broad Institute Genomics Platform"/>
            <consortium name="The Broad Institute Genome Sequencing Center for Infectious Disease"/>
            <person name="Wu L."/>
            <person name="Ma J."/>
        </authorList>
    </citation>
    <scope>NUCLEOTIDE SEQUENCE [LARGE SCALE GENOMIC DNA]</scope>
    <source>
        <strain evidence="3">JCM 15974</strain>
    </source>
</reference>
<evidence type="ECO:0000313" key="2">
    <source>
        <dbReference type="EMBL" id="GAA0712705.1"/>
    </source>
</evidence>
<keyword evidence="1" id="KW-0812">Transmembrane</keyword>
<gene>
    <name evidence="2" type="ORF">GCM10009430_03420</name>
</gene>
<dbReference type="Proteomes" id="UP001501758">
    <property type="component" value="Unassembled WGS sequence"/>
</dbReference>
<sequence>MKRTEELFDTIERFLSDTLSASERADFEKELDANPKLQLEVARHKTLKTVLQEKKLVSFKKELTTIGKEIEEENKKAKRHRYRYIGIAAAIAVIIGVGVLLYTNLNYSKPADALYSEYFSPFPVNNEVRSGVSKSLENIKIAYSKKLYDQVILQSSEISDTVFTDEMKVYLGNSYLLVDQEEKAIAFFEEIPYKSGYYEDAQWYLSLTYLKIGDLQKAVFYVKNLIEYDGRFRKKAIQLLEEMLKLKN</sequence>
<dbReference type="RefSeq" id="WP_343909900.1">
    <property type="nucleotide sequence ID" value="NZ_BAAAGE010000001.1"/>
</dbReference>
<keyword evidence="3" id="KW-1185">Reference proteome</keyword>
<protein>
    <recommendedName>
        <fullName evidence="4">Tetratricopeptide repeat protein</fullName>
    </recommendedName>
</protein>
<proteinExistence type="predicted"/>
<keyword evidence="1" id="KW-1133">Transmembrane helix</keyword>
<organism evidence="2 3">
    <name type="scientific">Aquimarina litoralis</name>
    <dbReference type="NCBI Taxonomy" id="584605"/>
    <lineage>
        <taxon>Bacteria</taxon>
        <taxon>Pseudomonadati</taxon>
        <taxon>Bacteroidota</taxon>
        <taxon>Flavobacteriia</taxon>
        <taxon>Flavobacteriales</taxon>
        <taxon>Flavobacteriaceae</taxon>
        <taxon>Aquimarina</taxon>
    </lineage>
</organism>
<evidence type="ECO:0000313" key="3">
    <source>
        <dbReference type="Proteomes" id="UP001501758"/>
    </source>
</evidence>
<comment type="caution">
    <text evidence="2">The sequence shown here is derived from an EMBL/GenBank/DDBJ whole genome shotgun (WGS) entry which is preliminary data.</text>
</comment>
<dbReference type="InterPro" id="IPR011990">
    <property type="entry name" value="TPR-like_helical_dom_sf"/>
</dbReference>